<dbReference type="Pfam" id="PF00577">
    <property type="entry name" value="Usher"/>
    <property type="match status" value="1"/>
</dbReference>
<dbReference type="InterPro" id="IPR025885">
    <property type="entry name" value="PapC_N"/>
</dbReference>
<dbReference type="Gene3D" id="3.10.20.410">
    <property type="match status" value="1"/>
</dbReference>
<dbReference type="InterPro" id="IPR037224">
    <property type="entry name" value="PapC_N_sf"/>
</dbReference>
<organism evidence="13 14">
    <name type="scientific">Cupriavidus agavae</name>
    <dbReference type="NCBI Taxonomy" id="1001822"/>
    <lineage>
        <taxon>Bacteria</taxon>
        <taxon>Pseudomonadati</taxon>
        <taxon>Pseudomonadota</taxon>
        <taxon>Betaproteobacteria</taxon>
        <taxon>Burkholderiales</taxon>
        <taxon>Burkholderiaceae</taxon>
        <taxon>Cupriavidus</taxon>
    </lineage>
</organism>
<keyword evidence="3 9" id="KW-0813">Transport</keyword>
<dbReference type="SUPFAM" id="SSF141729">
    <property type="entry name" value="FimD N-terminal domain-like"/>
    <property type="match status" value="1"/>
</dbReference>
<evidence type="ECO:0000256" key="5">
    <source>
        <dbReference type="ARBA" id="ARBA00022692"/>
    </source>
</evidence>
<dbReference type="InterPro" id="IPR043142">
    <property type="entry name" value="PapC-like_C_sf"/>
</dbReference>
<name>A0A4Q7SBA6_9BURK</name>
<dbReference type="Pfam" id="PF13954">
    <property type="entry name" value="PapC_N"/>
    <property type="match status" value="1"/>
</dbReference>
<evidence type="ECO:0000256" key="6">
    <source>
        <dbReference type="ARBA" id="ARBA00022729"/>
    </source>
</evidence>
<dbReference type="InterPro" id="IPR042186">
    <property type="entry name" value="FimD_plug_dom"/>
</dbReference>
<dbReference type="EMBL" id="SGXM01000001">
    <property type="protein sequence ID" value="RZT42958.1"/>
    <property type="molecule type" value="Genomic_DNA"/>
</dbReference>
<dbReference type="GO" id="GO:0009297">
    <property type="term" value="P:pilus assembly"/>
    <property type="evidence" value="ECO:0007669"/>
    <property type="project" value="InterPro"/>
</dbReference>
<feature type="chain" id="PRO_5020619029" evidence="10">
    <location>
        <begin position="31"/>
        <end position="854"/>
    </location>
</feature>
<proteinExistence type="inferred from homology"/>
<dbReference type="InterPro" id="IPR025949">
    <property type="entry name" value="PapC-like_C"/>
</dbReference>
<evidence type="ECO:0000256" key="10">
    <source>
        <dbReference type="SAM" id="SignalP"/>
    </source>
</evidence>
<protein>
    <submittedName>
        <fullName evidence="13">Outer membrane usher protein</fullName>
    </submittedName>
</protein>
<dbReference type="Gene3D" id="2.60.40.2610">
    <property type="entry name" value="Outer membrane usher protein FimD, plug domain"/>
    <property type="match status" value="1"/>
</dbReference>
<feature type="domain" description="PapC N-terminal" evidence="12">
    <location>
        <begin position="43"/>
        <end position="191"/>
    </location>
</feature>
<dbReference type="GO" id="GO:0009279">
    <property type="term" value="C:cell outer membrane"/>
    <property type="evidence" value="ECO:0007669"/>
    <property type="project" value="UniProtKB-SubCell"/>
</dbReference>
<dbReference type="PANTHER" id="PTHR30451">
    <property type="entry name" value="OUTER MEMBRANE USHER PROTEIN"/>
    <property type="match status" value="1"/>
</dbReference>
<accession>A0A4Q7SBA6</accession>
<dbReference type="PANTHER" id="PTHR30451:SF20">
    <property type="entry name" value="FIMBRIAE USHER"/>
    <property type="match status" value="1"/>
</dbReference>
<evidence type="ECO:0000256" key="7">
    <source>
        <dbReference type="ARBA" id="ARBA00023136"/>
    </source>
</evidence>
<evidence type="ECO:0000256" key="2">
    <source>
        <dbReference type="ARBA" id="ARBA00008064"/>
    </source>
</evidence>
<dbReference type="Pfam" id="PF13953">
    <property type="entry name" value="PapC_C"/>
    <property type="match status" value="1"/>
</dbReference>
<comment type="caution">
    <text evidence="13">The sequence shown here is derived from an EMBL/GenBank/DDBJ whole genome shotgun (WGS) entry which is preliminary data.</text>
</comment>
<dbReference type="GO" id="GO:0015473">
    <property type="term" value="F:fimbrial usher porin activity"/>
    <property type="evidence" value="ECO:0007669"/>
    <property type="project" value="InterPro"/>
</dbReference>
<keyword evidence="6 10" id="KW-0732">Signal</keyword>
<gene>
    <name evidence="13" type="ORF">EV147_2004</name>
</gene>
<evidence type="ECO:0000256" key="8">
    <source>
        <dbReference type="ARBA" id="ARBA00023237"/>
    </source>
</evidence>
<evidence type="ECO:0000256" key="4">
    <source>
        <dbReference type="ARBA" id="ARBA00022452"/>
    </source>
</evidence>
<comment type="subcellular location">
    <subcellularLocation>
        <location evidence="1 9">Cell outer membrane</location>
        <topology evidence="1 9">Multi-pass membrane protein</topology>
    </subcellularLocation>
</comment>
<keyword evidence="7 9" id="KW-0472">Membrane</keyword>
<evidence type="ECO:0000256" key="1">
    <source>
        <dbReference type="ARBA" id="ARBA00004571"/>
    </source>
</evidence>
<dbReference type="FunFam" id="2.60.40.3110:FF:000001">
    <property type="entry name" value="Putative fimbrial outer membrane usher"/>
    <property type="match status" value="1"/>
</dbReference>
<dbReference type="Gene3D" id="2.60.40.3110">
    <property type="match status" value="1"/>
</dbReference>
<evidence type="ECO:0000256" key="3">
    <source>
        <dbReference type="ARBA" id="ARBA00022448"/>
    </source>
</evidence>
<evidence type="ECO:0000313" key="14">
    <source>
        <dbReference type="Proteomes" id="UP000291078"/>
    </source>
</evidence>
<keyword evidence="8 9" id="KW-0998">Cell outer membrane</keyword>
<dbReference type="RefSeq" id="WP_130390906.1">
    <property type="nucleotide sequence ID" value="NZ_SGXM01000001.1"/>
</dbReference>
<feature type="signal peptide" evidence="10">
    <location>
        <begin position="1"/>
        <end position="30"/>
    </location>
</feature>
<keyword evidence="5 9" id="KW-0812">Transmembrane</keyword>
<evidence type="ECO:0000313" key="13">
    <source>
        <dbReference type="EMBL" id="RZT42958.1"/>
    </source>
</evidence>
<sequence length="854" mass="91497">MRARPQRPAAPRRLVAHWLLAAAMPAAAMAGEEPGGIKVAEVQFNPDFFRRPNGSSVDVRRFARGNTITPGDYPVDVYLNGRWEARQSVRFRTRDGERQPTPCMDRTLLGTLNLDERALSPAYAAVMAGENGACVQPADIADDFTWSFDFNELRLDLKVAQTLLRRSPRGTVDPSLWEEGVPSATVAYNLNTFHATGQDSTYLGVDSGINIGRWHLRQRSSMTWQGGAGTRSYDYQNIAAYVQRDIEPLRSQLTLGDAFTDGAVFDSFSVRGVNLATDDRMLPDSSRGYAPVVRGVARSNARVTVTQNGNKLYETTVAPGPFEIDDLYATGYGGNLIVTVTEADGSQSSFTVPYSSVVQLLRPGTTRYSATVGEYRNGSSGSNSREKLVQATVQHGFSNFVTGYGGLVMSEGYQAGIAGAAFNLPIGALALDGTYARASISDTERTSGQSLRVSYSKYVPSTSTSVAVAAYRYATRGFWTMRDAFQARSDPGRGAFLDRARSQVQLTLNQNLGERWGNVYLTGSSVTYWNRDTSALTFQAGYSNAMNLLGLSVSYNLSVSRQRDAFTGSYSTQAFLNLIVPLGGGRHAPMLTMGATRDGSGQTSQQLRLSGTALEDNAFTYGLNADRNRGSTTTGANVQYRSPFTTLSASVTRADSYTQYSGGLQGALVAHAGGVTLANFLGDTIGIVEAKGAAGAAVLNSPGVRIDPFGYAIVPYLQPYNMNAIELDPRGMPLDVSLDATSMKVAPRANAAVKIAFATLKGRSAILSAPLPDGTPLPFGAAVADGKGGEVGMVGQRGIIFARGLEDVGRLEVTWGKGAAERCEIAYRLPESSGKAASYARVKAVCRTSTEEKS</sequence>
<evidence type="ECO:0000259" key="12">
    <source>
        <dbReference type="Pfam" id="PF13954"/>
    </source>
</evidence>
<dbReference type="PROSITE" id="PS01151">
    <property type="entry name" value="FIMBRIAL_USHER"/>
    <property type="match status" value="1"/>
</dbReference>
<keyword evidence="4" id="KW-1134">Transmembrane beta strand</keyword>
<dbReference type="Proteomes" id="UP000291078">
    <property type="component" value="Unassembled WGS sequence"/>
</dbReference>
<reference evidence="13 14" key="1">
    <citation type="journal article" date="2015" name="Stand. Genomic Sci.">
        <title>Genomic Encyclopedia of Bacterial and Archaeal Type Strains, Phase III: the genomes of soil and plant-associated and newly described type strains.</title>
        <authorList>
            <person name="Whitman W.B."/>
            <person name="Woyke T."/>
            <person name="Klenk H.P."/>
            <person name="Zhou Y."/>
            <person name="Lilburn T.G."/>
            <person name="Beck B.J."/>
            <person name="De Vos P."/>
            <person name="Vandamme P."/>
            <person name="Eisen J.A."/>
            <person name="Garrity G."/>
            <person name="Hugenholtz P."/>
            <person name="Kyrpides N.C."/>
        </authorList>
    </citation>
    <scope>NUCLEOTIDE SEQUENCE [LARGE SCALE GENOMIC DNA]</scope>
    <source>
        <strain evidence="13 14">ASC-9842</strain>
    </source>
</reference>
<keyword evidence="14" id="KW-1185">Reference proteome</keyword>
<evidence type="ECO:0000259" key="11">
    <source>
        <dbReference type="Pfam" id="PF13953"/>
    </source>
</evidence>
<feature type="domain" description="PapC-like C-terminal" evidence="11">
    <location>
        <begin position="770"/>
        <end position="831"/>
    </location>
</feature>
<comment type="similarity">
    <text evidence="2 9">Belongs to the fimbrial export usher family.</text>
</comment>
<dbReference type="InterPro" id="IPR000015">
    <property type="entry name" value="Fimb_usher"/>
</dbReference>
<dbReference type="OrthoDB" id="6554712at2"/>
<dbReference type="InterPro" id="IPR018030">
    <property type="entry name" value="Fimbrial_membr_usher_CS"/>
</dbReference>
<dbReference type="AlphaFoldDB" id="A0A4Q7SBA6"/>
<evidence type="ECO:0000256" key="9">
    <source>
        <dbReference type="RuleBase" id="RU003884"/>
    </source>
</evidence>
<keyword evidence="9" id="KW-1029">Fimbrium biogenesis</keyword>
<dbReference type="Gene3D" id="2.60.40.2070">
    <property type="match status" value="1"/>
</dbReference>